<dbReference type="InterPro" id="IPR011659">
    <property type="entry name" value="WD40"/>
</dbReference>
<dbReference type="RefSeq" id="WP_248936326.1">
    <property type="nucleotide sequence ID" value="NZ_JAKILF010000004.1"/>
</dbReference>
<gene>
    <name evidence="2" type="ORF">ACFOE0_16850</name>
</gene>
<dbReference type="Pfam" id="PF07676">
    <property type="entry name" value="PD40"/>
    <property type="match status" value="1"/>
</dbReference>
<dbReference type="EMBL" id="JBHRTD010000017">
    <property type="protein sequence ID" value="MFC3139835.1"/>
    <property type="molecule type" value="Genomic_DNA"/>
</dbReference>
<keyword evidence="3" id="KW-1185">Reference proteome</keyword>
<protein>
    <submittedName>
        <fullName evidence="2">Uncharacterized protein</fullName>
    </submittedName>
</protein>
<name>A0ABV7GHX5_9GAMM</name>
<feature type="chain" id="PRO_5046516248" evidence="1">
    <location>
        <begin position="24"/>
        <end position="296"/>
    </location>
</feature>
<dbReference type="Proteomes" id="UP001595621">
    <property type="component" value="Unassembled WGS sequence"/>
</dbReference>
<accession>A0ABV7GHX5</accession>
<sequence length="296" mass="33883">MNRISLSTPLLLSTLALSISSYADDKLPPIEDRYFGETPPGLTPKQFAPRMLSPDGLFEGGTFSPDMREFYFSRKNGKYKQRTFFVIRYENGQWGKESETDIKWPKYSKDGNMMYGGREYRVKTASGWSEPKPQGEFLKDQAHGITLADNGTYYIVFFPKEDNGKGFIGYSPLIDGKQQTPIKLGSHINTGEYIAHPHVAPDESYLMWDVERQDGYGQPDIYISFREKDGSWGPALNMGNKINTPIYEQSPQLTPDGKYLFFKRGEWTKNEDGSRKWVGKSYWVDAQVIDNLKPKK</sequence>
<dbReference type="SUPFAM" id="SSF82171">
    <property type="entry name" value="DPP6 N-terminal domain-like"/>
    <property type="match status" value="1"/>
</dbReference>
<feature type="signal peptide" evidence="1">
    <location>
        <begin position="1"/>
        <end position="23"/>
    </location>
</feature>
<organism evidence="2 3">
    <name type="scientific">Shewanella submarina</name>
    <dbReference type="NCBI Taxonomy" id="2016376"/>
    <lineage>
        <taxon>Bacteria</taxon>
        <taxon>Pseudomonadati</taxon>
        <taxon>Pseudomonadota</taxon>
        <taxon>Gammaproteobacteria</taxon>
        <taxon>Alteromonadales</taxon>
        <taxon>Shewanellaceae</taxon>
        <taxon>Shewanella</taxon>
    </lineage>
</organism>
<evidence type="ECO:0000256" key="1">
    <source>
        <dbReference type="SAM" id="SignalP"/>
    </source>
</evidence>
<reference evidence="3" key="1">
    <citation type="journal article" date="2019" name="Int. J. Syst. Evol. Microbiol.">
        <title>The Global Catalogue of Microorganisms (GCM) 10K type strain sequencing project: providing services to taxonomists for standard genome sequencing and annotation.</title>
        <authorList>
            <consortium name="The Broad Institute Genomics Platform"/>
            <consortium name="The Broad Institute Genome Sequencing Center for Infectious Disease"/>
            <person name="Wu L."/>
            <person name="Ma J."/>
        </authorList>
    </citation>
    <scope>NUCLEOTIDE SEQUENCE [LARGE SCALE GENOMIC DNA]</scope>
    <source>
        <strain evidence="3">KCTC 52277</strain>
    </source>
</reference>
<keyword evidence="1" id="KW-0732">Signal</keyword>
<proteinExistence type="predicted"/>
<evidence type="ECO:0000313" key="3">
    <source>
        <dbReference type="Proteomes" id="UP001595621"/>
    </source>
</evidence>
<evidence type="ECO:0000313" key="2">
    <source>
        <dbReference type="EMBL" id="MFC3139835.1"/>
    </source>
</evidence>
<comment type="caution">
    <text evidence="2">The sequence shown here is derived from an EMBL/GenBank/DDBJ whole genome shotgun (WGS) entry which is preliminary data.</text>
</comment>